<keyword evidence="2" id="KW-1185">Reference proteome</keyword>
<evidence type="ECO:0000313" key="1">
    <source>
        <dbReference type="EMBL" id="KAF2859262.1"/>
    </source>
</evidence>
<gene>
    <name evidence="1" type="ORF">K470DRAFT_259024</name>
</gene>
<organism evidence="1 2">
    <name type="scientific">Piedraia hortae CBS 480.64</name>
    <dbReference type="NCBI Taxonomy" id="1314780"/>
    <lineage>
        <taxon>Eukaryota</taxon>
        <taxon>Fungi</taxon>
        <taxon>Dikarya</taxon>
        <taxon>Ascomycota</taxon>
        <taxon>Pezizomycotina</taxon>
        <taxon>Dothideomycetes</taxon>
        <taxon>Dothideomycetidae</taxon>
        <taxon>Capnodiales</taxon>
        <taxon>Piedraiaceae</taxon>
        <taxon>Piedraia</taxon>
    </lineage>
</organism>
<dbReference type="EMBL" id="MU005995">
    <property type="protein sequence ID" value="KAF2859262.1"/>
    <property type="molecule type" value="Genomic_DNA"/>
</dbReference>
<proteinExistence type="predicted"/>
<dbReference type="Proteomes" id="UP000799421">
    <property type="component" value="Unassembled WGS sequence"/>
</dbReference>
<protein>
    <submittedName>
        <fullName evidence="1">Uncharacterized protein</fullName>
    </submittedName>
</protein>
<accession>A0A6A7BW31</accession>
<evidence type="ECO:0000313" key="2">
    <source>
        <dbReference type="Proteomes" id="UP000799421"/>
    </source>
</evidence>
<sequence>MSIQANPSTPPPATMLSTPFKNLEKYLTTPLPIQSTKKKRRRSPLHTCRIYLNHNISPLYHAVISKQRRFVKDEAGNQEPAKFHRAVEKLKIILAGLHTLRRVYLHQVKARQGITESEKFRAGDCEKRDLQLVDSVLGDSWNVSWVVYFLKNACDLVLVEGKIAFPMVEYWLDAAIEEGKRVKLAIKRLMQC</sequence>
<name>A0A6A7BW31_9PEZI</name>
<dbReference type="AlphaFoldDB" id="A0A6A7BW31"/>
<reference evidence="1" key="1">
    <citation type="journal article" date="2020" name="Stud. Mycol.">
        <title>101 Dothideomycetes genomes: a test case for predicting lifestyles and emergence of pathogens.</title>
        <authorList>
            <person name="Haridas S."/>
            <person name="Albert R."/>
            <person name="Binder M."/>
            <person name="Bloem J."/>
            <person name="Labutti K."/>
            <person name="Salamov A."/>
            <person name="Andreopoulos B."/>
            <person name="Baker S."/>
            <person name="Barry K."/>
            <person name="Bills G."/>
            <person name="Bluhm B."/>
            <person name="Cannon C."/>
            <person name="Castanera R."/>
            <person name="Culley D."/>
            <person name="Daum C."/>
            <person name="Ezra D."/>
            <person name="Gonzalez J."/>
            <person name="Henrissat B."/>
            <person name="Kuo A."/>
            <person name="Liang C."/>
            <person name="Lipzen A."/>
            <person name="Lutzoni F."/>
            <person name="Magnuson J."/>
            <person name="Mondo S."/>
            <person name="Nolan M."/>
            <person name="Ohm R."/>
            <person name="Pangilinan J."/>
            <person name="Park H.-J."/>
            <person name="Ramirez L."/>
            <person name="Alfaro M."/>
            <person name="Sun H."/>
            <person name="Tritt A."/>
            <person name="Yoshinaga Y."/>
            <person name="Zwiers L.-H."/>
            <person name="Turgeon B."/>
            <person name="Goodwin S."/>
            <person name="Spatafora J."/>
            <person name="Crous P."/>
            <person name="Grigoriev I."/>
        </authorList>
    </citation>
    <scope>NUCLEOTIDE SEQUENCE</scope>
    <source>
        <strain evidence="1">CBS 480.64</strain>
    </source>
</reference>